<protein>
    <recommendedName>
        <fullName evidence="4">Phosphonate ABC transporter substrate-binding protein</fullName>
    </recommendedName>
</protein>
<dbReference type="AlphaFoldDB" id="A0A1E5L4H7"/>
<reference evidence="2 3" key="1">
    <citation type="submission" date="2016-09" db="EMBL/GenBank/DDBJ databases">
        <title>Desulfuribacillus arsenicus sp. nov., an obligately anaerobic, dissimilatory arsenic- and antimonate-reducing bacterium isolated from anoxic sediments.</title>
        <authorList>
            <person name="Abin C.A."/>
            <person name="Hollibaugh J.T."/>
        </authorList>
    </citation>
    <scope>NUCLEOTIDE SEQUENCE [LARGE SCALE GENOMIC DNA]</scope>
    <source>
        <strain evidence="2 3">MLFW-2</strain>
    </source>
</reference>
<evidence type="ECO:0000256" key="1">
    <source>
        <dbReference type="SAM" id="Phobius"/>
    </source>
</evidence>
<gene>
    <name evidence="2" type="ORF">BHU72_07160</name>
</gene>
<dbReference type="EMBL" id="MJAT01000035">
    <property type="protein sequence ID" value="OEH84963.1"/>
    <property type="molecule type" value="Genomic_DNA"/>
</dbReference>
<dbReference type="STRING" id="1390249.BHU72_07160"/>
<sequence length="318" mass="35591">MIMKPYGIMVAISIVVIFTLTALLSMTLAPPEANRLNLSSYAEVDPFHLIERDIEEEEVYILGFDRRLEIKEDVRMYTNLLGYLQAKTGYKFRIHVTPKDQSVIEEIGSGVVDFAVTGMGSYIQVKHKYGATILAHGKTTVDDTVGEYRAVIFTKPNSSIKNLRDLRLKTMAFGPRSSTQGHLIPRIMLQEKGLTINDLADYGYMDSHSSTVNAVLSSRYDAGAIQDQLGQRLEAQGLIKIIAESDYYPSSGVIAGKHVEPIVVEAVTKALLDCDPNGIDQHFFSDWERSEMRYGFLPTRDNSYKKLEEIALNIGLVE</sequence>
<dbReference type="PANTHER" id="PTHR30024">
    <property type="entry name" value="ALIPHATIC SULFONATES-BINDING PROTEIN-RELATED"/>
    <property type="match status" value="1"/>
</dbReference>
<name>A0A1E5L4H7_9FIRM</name>
<proteinExistence type="predicted"/>
<dbReference type="SUPFAM" id="SSF53850">
    <property type="entry name" value="Periplasmic binding protein-like II"/>
    <property type="match status" value="1"/>
</dbReference>
<dbReference type="Gene3D" id="3.40.190.10">
    <property type="entry name" value="Periplasmic binding protein-like II"/>
    <property type="match status" value="2"/>
</dbReference>
<dbReference type="PANTHER" id="PTHR30024:SF17">
    <property type="entry name" value="SOLUTE-BINDING PROTEIN FAMILY 3_N-TERMINAL DOMAIN-CONTAINING PROTEIN"/>
    <property type="match status" value="1"/>
</dbReference>
<keyword evidence="3" id="KW-1185">Reference proteome</keyword>
<organism evidence="2 3">
    <name type="scientific">Desulfuribacillus stibiiarsenatis</name>
    <dbReference type="NCBI Taxonomy" id="1390249"/>
    <lineage>
        <taxon>Bacteria</taxon>
        <taxon>Bacillati</taxon>
        <taxon>Bacillota</taxon>
        <taxon>Desulfuribacillia</taxon>
        <taxon>Desulfuribacillales</taxon>
        <taxon>Desulfuribacillaceae</taxon>
        <taxon>Desulfuribacillus</taxon>
    </lineage>
</organism>
<comment type="caution">
    <text evidence="2">The sequence shown here is derived from an EMBL/GenBank/DDBJ whole genome shotgun (WGS) entry which is preliminary data.</text>
</comment>
<dbReference type="OrthoDB" id="9781943at2"/>
<keyword evidence="1" id="KW-1133">Transmembrane helix</keyword>
<feature type="transmembrane region" description="Helical" evidence="1">
    <location>
        <begin position="6"/>
        <end position="29"/>
    </location>
</feature>
<evidence type="ECO:0000313" key="2">
    <source>
        <dbReference type="EMBL" id="OEH84963.1"/>
    </source>
</evidence>
<accession>A0A1E5L4H7</accession>
<evidence type="ECO:0008006" key="4">
    <source>
        <dbReference type="Google" id="ProtNLM"/>
    </source>
</evidence>
<dbReference type="Pfam" id="PF12974">
    <property type="entry name" value="Phosphonate-bd"/>
    <property type="match status" value="1"/>
</dbReference>
<dbReference type="Proteomes" id="UP000095255">
    <property type="component" value="Unassembled WGS sequence"/>
</dbReference>
<evidence type="ECO:0000313" key="3">
    <source>
        <dbReference type="Proteomes" id="UP000095255"/>
    </source>
</evidence>
<keyword evidence="1" id="KW-0472">Membrane</keyword>
<keyword evidence="1" id="KW-0812">Transmembrane</keyword>